<evidence type="ECO:0000259" key="4">
    <source>
        <dbReference type="PROSITE" id="PS51898"/>
    </source>
</evidence>
<keyword evidence="3" id="KW-0233">DNA recombination</keyword>
<dbReference type="Gene3D" id="1.10.443.10">
    <property type="entry name" value="Intergrase catalytic core"/>
    <property type="match status" value="1"/>
</dbReference>
<reference evidence="5 6" key="1">
    <citation type="submission" date="2017-07" db="EMBL/GenBank/DDBJ databases">
        <title>Mechanisms for carbon and nitrogen cycling indicate functional differentiation within the Candidate Phyla Radiation.</title>
        <authorList>
            <person name="Danczak R.E."/>
            <person name="Johnston M.D."/>
            <person name="Kenah C."/>
            <person name="Slattery M."/>
            <person name="Wrighton K.C."/>
            <person name="Wilkins M.J."/>
        </authorList>
    </citation>
    <scope>NUCLEOTIDE SEQUENCE [LARGE SCALE GENOMIC DNA]</scope>
    <source>
        <strain evidence="5">Licking1014_85</strain>
    </source>
</reference>
<evidence type="ECO:0000313" key="6">
    <source>
        <dbReference type="Proteomes" id="UP000315589"/>
    </source>
</evidence>
<dbReference type="PANTHER" id="PTHR30349">
    <property type="entry name" value="PHAGE INTEGRASE-RELATED"/>
    <property type="match status" value="1"/>
</dbReference>
<comment type="similarity">
    <text evidence="1">Belongs to the 'phage' integrase family.</text>
</comment>
<organism evidence="5 6">
    <name type="scientific">Candidatus Berkelbacteria bacterium Licking1014_85</name>
    <dbReference type="NCBI Taxonomy" id="2017148"/>
    <lineage>
        <taxon>Bacteria</taxon>
        <taxon>Candidatus Berkelbacteria</taxon>
    </lineage>
</organism>
<dbReference type="SUPFAM" id="SSF56349">
    <property type="entry name" value="DNA breaking-rejoining enzymes"/>
    <property type="match status" value="1"/>
</dbReference>
<dbReference type="EMBL" id="VMGI01000056">
    <property type="protein sequence ID" value="TSC92522.1"/>
    <property type="molecule type" value="Genomic_DNA"/>
</dbReference>
<dbReference type="PROSITE" id="PS51898">
    <property type="entry name" value="TYR_RECOMBINASE"/>
    <property type="match status" value="1"/>
</dbReference>
<dbReference type="GO" id="GO:0003677">
    <property type="term" value="F:DNA binding"/>
    <property type="evidence" value="ECO:0007669"/>
    <property type="project" value="UniProtKB-KW"/>
</dbReference>
<evidence type="ECO:0000256" key="3">
    <source>
        <dbReference type="ARBA" id="ARBA00023172"/>
    </source>
</evidence>
<protein>
    <submittedName>
        <fullName evidence="5">Putative Tyrosine recombinase xerD</fullName>
    </submittedName>
</protein>
<keyword evidence="2" id="KW-0238">DNA-binding</keyword>
<dbReference type="GO" id="GO:0006310">
    <property type="term" value="P:DNA recombination"/>
    <property type="evidence" value="ECO:0007669"/>
    <property type="project" value="UniProtKB-KW"/>
</dbReference>
<dbReference type="Proteomes" id="UP000315589">
    <property type="component" value="Unassembled WGS sequence"/>
</dbReference>
<dbReference type="GO" id="GO:0015074">
    <property type="term" value="P:DNA integration"/>
    <property type="evidence" value="ECO:0007669"/>
    <property type="project" value="InterPro"/>
</dbReference>
<dbReference type="InterPro" id="IPR011010">
    <property type="entry name" value="DNA_brk_join_enz"/>
</dbReference>
<dbReference type="InterPro" id="IPR013762">
    <property type="entry name" value="Integrase-like_cat_sf"/>
</dbReference>
<gene>
    <name evidence="5" type="ORF">CEN91_420</name>
</gene>
<evidence type="ECO:0000313" key="5">
    <source>
        <dbReference type="EMBL" id="TSC92522.1"/>
    </source>
</evidence>
<dbReference type="AlphaFoldDB" id="A0A554LI27"/>
<dbReference type="Pfam" id="PF00589">
    <property type="entry name" value="Phage_integrase"/>
    <property type="match status" value="1"/>
</dbReference>
<evidence type="ECO:0000256" key="2">
    <source>
        <dbReference type="ARBA" id="ARBA00023125"/>
    </source>
</evidence>
<proteinExistence type="inferred from homology"/>
<feature type="domain" description="Tyr recombinase" evidence="4">
    <location>
        <begin position="1"/>
        <end position="74"/>
    </location>
</feature>
<accession>A0A554LI27</accession>
<dbReference type="InterPro" id="IPR050090">
    <property type="entry name" value="Tyrosine_recombinase_XerCD"/>
</dbReference>
<evidence type="ECO:0000256" key="1">
    <source>
        <dbReference type="ARBA" id="ARBA00008857"/>
    </source>
</evidence>
<comment type="caution">
    <text evidence="5">The sequence shown here is derived from an EMBL/GenBank/DDBJ whole genome shotgun (WGS) entry which is preliminary data.</text>
</comment>
<dbReference type="InterPro" id="IPR002104">
    <property type="entry name" value="Integrase_catalytic"/>
</dbReference>
<name>A0A554LI27_9BACT</name>
<dbReference type="PANTHER" id="PTHR30349:SF41">
    <property type="entry name" value="INTEGRASE_RECOMBINASE PROTEIN MJ0367-RELATED"/>
    <property type="match status" value="1"/>
</dbReference>
<sequence>MASRSIQRIIKYNASLAGLSKKVTPHIFRHSFATDLLEAGADIRSVQELLGHKSITTTQKYTHITNKQLKDVFHAFHGKIK</sequence>